<gene>
    <name evidence="4" type="ORF">CRD60_04590</name>
</gene>
<dbReference type="SUPFAM" id="SSF50249">
    <property type="entry name" value="Nucleic acid-binding proteins"/>
    <property type="match status" value="1"/>
</dbReference>
<evidence type="ECO:0000313" key="4">
    <source>
        <dbReference type="EMBL" id="RBP97868.1"/>
    </source>
</evidence>
<sequence length="178" mass="19347">MPNTQQVMRGNLGADPKYFPPKTRGDGSVQKAYLEAMVYRNRRIQQPDGSWADSPAGPERVTVKFFGQNAELLNAAAFKKGDAVVATGTLGEPDAYISQKDNMAHARTVIIGDTLSSDEIRYQQKARFEAQKSQQQTADHSEGASVAQSSEMAAGPDPWDVDGMGNMPQQDQAAGRTR</sequence>
<dbReference type="InterPro" id="IPR000424">
    <property type="entry name" value="Primosome_PriB/ssb"/>
</dbReference>
<keyword evidence="5" id="KW-1185">Reference proteome</keyword>
<name>A0A366K9M4_9BIFI</name>
<comment type="caution">
    <text evidence="4">The sequence shown here is derived from an EMBL/GenBank/DDBJ whole genome shotgun (WGS) entry which is preliminary data.</text>
</comment>
<dbReference type="Proteomes" id="UP000252530">
    <property type="component" value="Unassembled WGS sequence"/>
</dbReference>
<evidence type="ECO:0000313" key="5">
    <source>
        <dbReference type="Proteomes" id="UP000252530"/>
    </source>
</evidence>
<keyword evidence="1 2" id="KW-0238">DNA-binding</keyword>
<protein>
    <recommendedName>
        <fullName evidence="6">Single-stranded DNA-binding protein</fullName>
    </recommendedName>
</protein>
<reference evidence="4 5" key="1">
    <citation type="submission" date="2017-10" db="EMBL/GenBank/DDBJ databases">
        <title>Bifidobacterium xylocopum sp. nov. and Bifidobacterium aemilianum sp. nov., from the carpenter bee (Xylocopa violacea) digestive tract.</title>
        <authorList>
            <person name="Alberoni D."/>
            <person name="Baffoni L."/>
            <person name="Di Gioia D."/>
            <person name="Gaggia F."/>
            <person name="Biavati B."/>
        </authorList>
    </citation>
    <scope>NUCLEOTIDE SEQUENCE [LARGE SCALE GENOMIC DNA]</scope>
    <source>
        <strain evidence="4 5">XV10</strain>
    </source>
</reference>
<evidence type="ECO:0008006" key="6">
    <source>
        <dbReference type="Google" id="ProtNLM"/>
    </source>
</evidence>
<organism evidence="4 5">
    <name type="scientific">Bifidobacterium aemilianum</name>
    <dbReference type="NCBI Taxonomy" id="2493120"/>
    <lineage>
        <taxon>Bacteria</taxon>
        <taxon>Bacillati</taxon>
        <taxon>Actinomycetota</taxon>
        <taxon>Actinomycetes</taxon>
        <taxon>Bifidobacteriales</taxon>
        <taxon>Bifidobacteriaceae</taxon>
        <taxon>Bifidobacterium</taxon>
    </lineage>
</organism>
<feature type="region of interest" description="Disordered" evidence="3">
    <location>
        <begin position="128"/>
        <end position="178"/>
    </location>
</feature>
<proteinExistence type="predicted"/>
<dbReference type="RefSeq" id="WP_113860117.1">
    <property type="nucleotide sequence ID" value="NZ_PDCG01000003.1"/>
</dbReference>
<accession>A0A366K9M4</accession>
<feature type="region of interest" description="Disordered" evidence="3">
    <location>
        <begin position="1"/>
        <end position="27"/>
    </location>
</feature>
<dbReference type="EMBL" id="PDCG01000003">
    <property type="protein sequence ID" value="RBP97868.1"/>
    <property type="molecule type" value="Genomic_DNA"/>
</dbReference>
<dbReference type="Gene3D" id="2.40.50.140">
    <property type="entry name" value="Nucleic acid-binding proteins"/>
    <property type="match status" value="1"/>
</dbReference>
<evidence type="ECO:0000256" key="2">
    <source>
        <dbReference type="PROSITE-ProRule" id="PRU00252"/>
    </source>
</evidence>
<dbReference type="OrthoDB" id="3240484at2"/>
<evidence type="ECO:0000256" key="1">
    <source>
        <dbReference type="ARBA" id="ARBA00023125"/>
    </source>
</evidence>
<dbReference type="PROSITE" id="PS50935">
    <property type="entry name" value="SSB"/>
    <property type="match status" value="1"/>
</dbReference>
<evidence type="ECO:0000256" key="3">
    <source>
        <dbReference type="SAM" id="MobiDB-lite"/>
    </source>
</evidence>
<dbReference type="AlphaFoldDB" id="A0A366K9M4"/>
<dbReference type="InterPro" id="IPR012340">
    <property type="entry name" value="NA-bd_OB-fold"/>
</dbReference>
<dbReference type="GO" id="GO:0003697">
    <property type="term" value="F:single-stranded DNA binding"/>
    <property type="evidence" value="ECO:0007669"/>
    <property type="project" value="InterPro"/>
</dbReference>